<feature type="transmembrane region" description="Helical" evidence="1">
    <location>
        <begin position="104"/>
        <end position="122"/>
    </location>
</feature>
<evidence type="ECO:0000256" key="1">
    <source>
        <dbReference type="SAM" id="Phobius"/>
    </source>
</evidence>
<evidence type="ECO:0000313" key="2">
    <source>
        <dbReference type="EMBL" id="OYO21962.1"/>
    </source>
</evidence>
<feature type="transmembrane region" description="Helical" evidence="1">
    <location>
        <begin position="232"/>
        <end position="255"/>
    </location>
</feature>
<reference evidence="2 3" key="1">
    <citation type="submission" date="2017-07" db="EMBL/GenBank/DDBJ databases">
        <title>Draft whole genome sequences of clinical Proprionibacteriaceae strains.</title>
        <authorList>
            <person name="Bernier A.-M."/>
            <person name="Bernard K."/>
            <person name="Domingo M.-C."/>
        </authorList>
    </citation>
    <scope>NUCLEOTIDE SEQUENCE [LARGE SCALE GENOMIC DNA]</scope>
    <source>
        <strain evidence="2 3">NML 130396</strain>
    </source>
</reference>
<feature type="transmembrane region" description="Helical" evidence="1">
    <location>
        <begin position="20"/>
        <end position="47"/>
    </location>
</feature>
<proteinExistence type="predicted"/>
<keyword evidence="1" id="KW-0812">Transmembrane</keyword>
<dbReference type="EMBL" id="NMVQ01000012">
    <property type="protein sequence ID" value="OYO21962.1"/>
    <property type="molecule type" value="Genomic_DNA"/>
</dbReference>
<accession>A0A255H3G8</accession>
<feature type="transmembrane region" description="Helical" evidence="1">
    <location>
        <begin position="178"/>
        <end position="201"/>
    </location>
</feature>
<name>A0A255H3G8_9ACTN</name>
<keyword evidence="1" id="KW-0472">Membrane</keyword>
<keyword evidence="3" id="KW-1185">Reference proteome</keyword>
<gene>
    <name evidence="2" type="ORF">CGZ93_08480</name>
</gene>
<organism evidence="2 3">
    <name type="scientific">Enemella dayhoffiae</name>
    <dbReference type="NCBI Taxonomy" id="2016507"/>
    <lineage>
        <taxon>Bacteria</taxon>
        <taxon>Bacillati</taxon>
        <taxon>Actinomycetota</taxon>
        <taxon>Actinomycetes</taxon>
        <taxon>Propionibacteriales</taxon>
        <taxon>Propionibacteriaceae</taxon>
        <taxon>Enemella</taxon>
    </lineage>
</organism>
<comment type="caution">
    <text evidence="2">The sequence shown here is derived from an EMBL/GenBank/DDBJ whole genome shotgun (WGS) entry which is preliminary data.</text>
</comment>
<protein>
    <submittedName>
        <fullName evidence="2">Uncharacterized protein</fullName>
    </submittedName>
</protein>
<keyword evidence="1" id="KW-1133">Transmembrane helix</keyword>
<evidence type="ECO:0000313" key="3">
    <source>
        <dbReference type="Proteomes" id="UP000216311"/>
    </source>
</evidence>
<sequence>MPPSRSTQQQRSPAVSMTVTAIAAVLGALAQLLGLPGAAVLWVGMLVGSRMHPPAVMTGRKDPKTQMVQPATPAEETARRRHLYWSQMPLLPGGNWLPGWLPRADWLTGMCVALVAWGLPAAWDQLRWVNAVAAFTVCVAVNAAARNNPRDGDPRPAVALDSLPKAVATHKVSAPVRFLLAFAAAAVACWAVGWAVALPVVQHLWAEALLQLLARAPKIPVQMLEPTLCGEYVVDGVSLLAGGLGIAGIWSSVALESWRLLATARSEWAPRWEQIGAKKPPSCSVRISRSAELDGARSGRPSHRLAPPLVVVAQGQVVAEFVGGGAGDAERLAGLFDGEQQRLAVVGGQLGESLGHFGEPLRLTAACWAWRMASATKASRSGSVRLRVREFVMH</sequence>
<dbReference type="AlphaFoldDB" id="A0A255H3G8"/>
<dbReference type="Proteomes" id="UP000216311">
    <property type="component" value="Unassembled WGS sequence"/>
</dbReference>